<dbReference type="InterPro" id="IPR015590">
    <property type="entry name" value="Aldehyde_DH_dom"/>
</dbReference>
<dbReference type="Pfam" id="PF00171">
    <property type="entry name" value="Aldedh"/>
    <property type="match status" value="1"/>
</dbReference>
<dbReference type="InterPro" id="IPR016163">
    <property type="entry name" value="Ald_DH_C"/>
</dbReference>
<dbReference type="EMBL" id="MU006288">
    <property type="protein sequence ID" value="KAF2856661.1"/>
    <property type="molecule type" value="Genomic_DNA"/>
</dbReference>
<name>A0A6A7BMK3_9PLEO</name>
<dbReference type="Gene3D" id="3.40.605.10">
    <property type="entry name" value="Aldehyde Dehydrogenase, Chain A, domain 1"/>
    <property type="match status" value="1"/>
</dbReference>
<proteinExistence type="predicted"/>
<keyword evidence="4" id="KW-1185">Reference proteome</keyword>
<sequence length="502" mass="54599">MSSLLTPEVAFANLQATALSARCHNSFFRQKQLKTLHDVLRNNSSALKDAVKQDTRVSDEEAATEVALSLSIVKEHYGAIDAKKELEQEYRITNGKDADDKREPWGVAYIEPQQNHTPFFAVIAPLGAALAAGNCVVLKLESNLRALPSLVPKLLSEALESDTFAIISTEPGHDVVSSHFQVLQETHRTKQQRMVVEHSKLVSPGSRTIAIVDRTADLALAAEQLVTARFAFGGSSPYAPDIILVNEYIKKEFVEHILKHSIRFLAGSNDLANGSTKPKKTSNIASSLKPLQESKSWRLNTITQGDTGAIIELTNLSTLPPKSAQPILALSSITSLEHAISLVDEDLDTQETLLAAYHFGTPSAGKYLSQFIAADVSFINHIPTRLLLGPAAPSHHPIDLNNRYTTLQFTRAAPAYITAPSSQSSLANLITGKESRKAAAELLAQATQEIKEKKRAEWIAIGYFEQGILIGLSLVGIPLLTGVGTALFFGVRAGLRRWGFSQ</sequence>
<dbReference type="GO" id="GO:0016620">
    <property type="term" value="F:oxidoreductase activity, acting on the aldehyde or oxo group of donors, NAD or NADP as acceptor"/>
    <property type="evidence" value="ECO:0007669"/>
    <property type="project" value="InterPro"/>
</dbReference>
<reference evidence="3" key="1">
    <citation type="submission" date="2020-01" db="EMBL/GenBank/DDBJ databases">
        <authorList>
            <consortium name="DOE Joint Genome Institute"/>
            <person name="Haridas S."/>
            <person name="Albert R."/>
            <person name="Binder M."/>
            <person name="Bloem J."/>
            <person name="Labutti K."/>
            <person name="Salamov A."/>
            <person name="Andreopoulos B."/>
            <person name="Baker S.E."/>
            <person name="Barry K."/>
            <person name="Bills G."/>
            <person name="Bluhm B.H."/>
            <person name="Cannon C."/>
            <person name="Castanera R."/>
            <person name="Culley D.E."/>
            <person name="Daum C."/>
            <person name="Ezra D."/>
            <person name="Gonzalez J.B."/>
            <person name="Henrissat B."/>
            <person name="Kuo A."/>
            <person name="Liang C."/>
            <person name="Lipzen A."/>
            <person name="Lutzoni F."/>
            <person name="Magnuson J."/>
            <person name="Mondo S."/>
            <person name="Nolan M."/>
            <person name="Ohm R."/>
            <person name="Pangilinan J."/>
            <person name="Park H.-J."/>
            <person name="Ramirez L."/>
            <person name="Alfaro M."/>
            <person name="Sun H."/>
            <person name="Tritt A."/>
            <person name="Yoshinaga Y."/>
            <person name="Zwiers L.-H."/>
            <person name="Turgeon B.G."/>
            <person name="Goodwin S.B."/>
            <person name="Spatafora J.W."/>
            <person name="Crous P.W."/>
            <person name="Grigoriev I.V."/>
        </authorList>
    </citation>
    <scope>NUCLEOTIDE SEQUENCE</scope>
    <source>
        <strain evidence="3">IPT5</strain>
    </source>
</reference>
<protein>
    <submittedName>
        <fullName evidence="3">ALDH-like protein</fullName>
    </submittedName>
</protein>
<gene>
    <name evidence="3" type="ORF">T440DRAFT_503335</name>
</gene>
<dbReference type="AlphaFoldDB" id="A0A6A7BMK3"/>
<dbReference type="OrthoDB" id="5596991at2759"/>
<evidence type="ECO:0000259" key="2">
    <source>
        <dbReference type="Pfam" id="PF00171"/>
    </source>
</evidence>
<keyword evidence="1" id="KW-0812">Transmembrane</keyword>
<dbReference type="PANTHER" id="PTHR43111:SF1">
    <property type="entry name" value="ALDEHYDE DEHYDROGENASE B-RELATED"/>
    <property type="match status" value="1"/>
</dbReference>
<keyword evidence="1" id="KW-0472">Membrane</keyword>
<accession>A0A6A7BMK3</accession>
<evidence type="ECO:0000313" key="4">
    <source>
        <dbReference type="Proteomes" id="UP000799423"/>
    </source>
</evidence>
<organism evidence="3 4">
    <name type="scientific">Plenodomus tracheiphilus IPT5</name>
    <dbReference type="NCBI Taxonomy" id="1408161"/>
    <lineage>
        <taxon>Eukaryota</taxon>
        <taxon>Fungi</taxon>
        <taxon>Dikarya</taxon>
        <taxon>Ascomycota</taxon>
        <taxon>Pezizomycotina</taxon>
        <taxon>Dothideomycetes</taxon>
        <taxon>Pleosporomycetidae</taxon>
        <taxon>Pleosporales</taxon>
        <taxon>Pleosporineae</taxon>
        <taxon>Leptosphaeriaceae</taxon>
        <taxon>Plenodomus</taxon>
    </lineage>
</organism>
<feature type="domain" description="Aldehyde dehydrogenase" evidence="2">
    <location>
        <begin position="29"/>
        <end position="266"/>
    </location>
</feature>
<feature type="transmembrane region" description="Helical" evidence="1">
    <location>
        <begin position="468"/>
        <end position="491"/>
    </location>
</feature>
<dbReference type="Gene3D" id="3.40.309.10">
    <property type="entry name" value="Aldehyde Dehydrogenase, Chain A, domain 2"/>
    <property type="match status" value="1"/>
</dbReference>
<dbReference type="InterPro" id="IPR016161">
    <property type="entry name" value="Ald_DH/histidinol_DH"/>
</dbReference>
<evidence type="ECO:0000256" key="1">
    <source>
        <dbReference type="SAM" id="Phobius"/>
    </source>
</evidence>
<keyword evidence="1" id="KW-1133">Transmembrane helix</keyword>
<dbReference type="PANTHER" id="PTHR43111">
    <property type="entry name" value="ALDEHYDE DEHYDROGENASE B-RELATED"/>
    <property type="match status" value="1"/>
</dbReference>
<dbReference type="InterPro" id="IPR016162">
    <property type="entry name" value="Ald_DH_N"/>
</dbReference>
<evidence type="ECO:0000313" key="3">
    <source>
        <dbReference type="EMBL" id="KAF2856661.1"/>
    </source>
</evidence>
<dbReference type="SUPFAM" id="SSF53720">
    <property type="entry name" value="ALDH-like"/>
    <property type="match status" value="1"/>
</dbReference>
<dbReference type="Proteomes" id="UP000799423">
    <property type="component" value="Unassembled WGS sequence"/>
</dbReference>